<proteinExistence type="predicted"/>
<organism evidence="1 2">
    <name type="scientific">Agathobacter rectalis</name>
    <dbReference type="NCBI Taxonomy" id="39491"/>
    <lineage>
        <taxon>Bacteria</taxon>
        <taxon>Bacillati</taxon>
        <taxon>Bacillota</taxon>
        <taxon>Clostridia</taxon>
        <taxon>Lachnospirales</taxon>
        <taxon>Lachnospiraceae</taxon>
        <taxon>Agathobacter</taxon>
    </lineage>
</organism>
<accession>A0A395UYY9</accession>
<dbReference type="Pfam" id="PF13707">
    <property type="entry name" value="RloB"/>
    <property type="match status" value="1"/>
</dbReference>
<evidence type="ECO:0000313" key="1">
    <source>
        <dbReference type="EMBL" id="RGR55209.1"/>
    </source>
</evidence>
<evidence type="ECO:0000313" key="2">
    <source>
        <dbReference type="Proteomes" id="UP000266066"/>
    </source>
</evidence>
<sequence>MARKSKNRSRNPYIVVFWEGESEQQYFMFIKDKFHEKTNIKIHNKKGTFDIARKSVGAKGVYKDDVDYIDEIWIVFDTEVDLRPKWQENWEIIKLLRKKCKNSKVRLLMTKGCIEYFFLLHYEKTAPMISTTVDKEKLLNILADDKHCPGYKKGDRITIWKIAENYITAIKNGEWSLNRVKDELATASNEDDKTKILYFTDSTFTNVHEVLAELEQSIN</sequence>
<dbReference type="Proteomes" id="UP000266066">
    <property type="component" value="Unassembled WGS sequence"/>
</dbReference>
<dbReference type="RefSeq" id="WP_118392120.1">
    <property type="nucleotide sequence ID" value="NZ_QRUJ01000005.1"/>
</dbReference>
<gene>
    <name evidence="1" type="ORF">DWY38_06510</name>
</gene>
<dbReference type="InterPro" id="IPR025591">
    <property type="entry name" value="RloB"/>
</dbReference>
<dbReference type="EMBL" id="QRUJ01000005">
    <property type="protein sequence ID" value="RGR55209.1"/>
    <property type="molecule type" value="Genomic_DNA"/>
</dbReference>
<name>A0A395UYY9_9FIRM</name>
<dbReference type="AlphaFoldDB" id="A0A395UYY9"/>
<protein>
    <submittedName>
        <fullName evidence="1">RloB domain-containing protein</fullName>
    </submittedName>
</protein>
<comment type="caution">
    <text evidence="1">The sequence shown here is derived from an EMBL/GenBank/DDBJ whole genome shotgun (WGS) entry which is preliminary data.</text>
</comment>
<reference evidence="1 2" key="1">
    <citation type="submission" date="2018-08" db="EMBL/GenBank/DDBJ databases">
        <title>A genome reference for cultivated species of the human gut microbiota.</title>
        <authorList>
            <person name="Zou Y."/>
            <person name="Xue W."/>
            <person name="Luo G."/>
        </authorList>
    </citation>
    <scope>NUCLEOTIDE SEQUENCE [LARGE SCALE GENOMIC DNA]</scope>
    <source>
        <strain evidence="1 2">AF25-15</strain>
    </source>
</reference>